<evidence type="ECO:0000313" key="2">
    <source>
        <dbReference type="EMBL" id="MBT0652713.1"/>
    </source>
</evidence>
<sequence>MTKSILRWGLMGILIWIAPLIFVEVQGYITIHAAFPVLNAFSAKSIMALAIFTIFNFLCAILTAIPTALPCGYLAKKQSKIIAILIIISIQSIPVYLFFQEPKVGTFVTVVWIGQFVAVVISAFAFAEIGRRMAAKRQNNAAV</sequence>
<dbReference type="Proteomes" id="UP000756860">
    <property type="component" value="Unassembled WGS sequence"/>
</dbReference>
<organism evidence="2 3">
    <name type="scientific">Geomobilimonas luticola</name>
    <dbReference type="NCBI Taxonomy" id="1114878"/>
    <lineage>
        <taxon>Bacteria</taxon>
        <taxon>Pseudomonadati</taxon>
        <taxon>Thermodesulfobacteriota</taxon>
        <taxon>Desulfuromonadia</taxon>
        <taxon>Geobacterales</taxon>
        <taxon>Geobacteraceae</taxon>
        <taxon>Geomobilimonas</taxon>
    </lineage>
</organism>
<dbReference type="RefSeq" id="WP_214174632.1">
    <property type="nucleotide sequence ID" value="NZ_JAHCVK010000001.1"/>
</dbReference>
<accession>A0ABS5SBG8</accession>
<evidence type="ECO:0000313" key="3">
    <source>
        <dbReference type="Proteomes" id="UP000756860"/>
    </source>
</evidence>
<feature type="transmembrane region" description="Helical" evidence="1">
    <location>
        <begin position="12"/>
        <end position="34"/>
    </location>
</feature>
<keyword evidence="3" id="KW-1185">Reference proteome</keyword>
<feature type="transmembrane region" description="Helical" evidence="1">
    <location>
        <begin position="105"/>
        <end position="127"/>
    </location>
</feature>
<dbReference type="EMBL" id="JAHCVK010000001">
    <property type="protein sequence ID" value="MBT0652713.1"/>
    <property type="molecule type" value="Genomic_DNA"/>
</dbReference>
<gene>
    <name evidence="2" type="ORF">KI810_06575</name>
</gene>
<name>A0ABS5SBG8_9BACT</name>
<keyword evidence="1" id="KW-0472">Membrane</keyword>
<keyword evidence="1" id="KW-0812">Transmembrane</keyword>
<feature type="transmembrane region" description="Helical" evidence="1">
    <location>
        <begin position="46"/>
        <end position="69"/>
    </location>
</feature>
<feature type="transmembrane region" description="Helical" evidence="1">
    <location>
        <begin position="81"/>
        <end position="99"/>
    </location>
</feature>
<proteinExistence type="predicted"/>
<keyword evidence="1" id="KW-1133">Transmembrane helix</keyword>
<reference evidence="2 3" key="1">
    <citation type="submission" date="2021-05" db="EMBL/GenBank/DDBJ databases">
        <title>The draft genome of Geobacter luticola JCM 17780.</title>
        <authorList>
            <person name="Xu Z."/>
            <person name="Masuda Y."/>
            <person name="Itoh H."/>
            <person name="Senoo K."/>
        </authorList>
    </citation>
    <scope>NUCLEOTIDE SEQUENCE [LARGE SCALE GENOMIC DNA]</scope>
    <source>
        <strain evidence="2 3">JCM 17780</strain>
    </source>
</reference>
<comment type="caution">
    <text evidence="2">The sequence shown here is derived from an EMBL/GenBank/DDBJ whole genome shotgun (WGS) entry which is preliminary data.</text>
</comment>
<protein>
    <submittedName>
        <fullName evidence="2">Uncharacterized protein</fullName>
    </submittedName>
</protein>
<evidence type="ECO:0000256" key="1">
    <source>
        <dbReference type="SAM" id="Phobius"/>
    </source>
</evidence>